<sequence>MEQIKLTENEVEYLNNFVKKGRKSARELTRAYLLLLVNDGKTEIEIKDMLRISRATVSNIKKRYRKEGLQSALAEKPRSGQPKKYLEKHEAEVIAQACTESPDGCKRWTLELLTEEMRKKDGFETINKESIRLILKKTKLNLG</sequence>
<accession>A0A7G9YLC2</accession>
<evidence type="ECO:0008006" key="2">
    <source>
        <dbReference type="Google" id="ProtNLM"/>
    </source>
</evidence>
<organism evidence="1">
    <name type="scientific">Candidatus Methanogaster sp. ANME-2c ERB4</name>
    <dbReference type="NCBI Taxonomy" id="2759911"/>
    <lineage>
        <taxon>Archaea</taxon>
        <taxon>Methanobacteriati</taxon>
        <taxon>Methanobacteriota</taxon>
        <taxon>Stenosarchaea group</taxon>
        <taxon>Methanomicrobia</taxon>
        <taxon>Methanosarcinales</taxon>
        <taxon>ANME-2 cluster</taxon>
        <taxon>Candidatus Methanogasteraceae</taxon>
        <taxon>Candidatus Methanogaster</taxon>
    </lineage>
</organism>
<dbReference type="Pfam" id="PF13565">
    <property type="entry name" value="HTH_32"/>
    <property type="match status" value="1"/>
</dbReference>
<dbReference type="EMBL" id="MT631362">
    <property type="protein sequence ID" value="QNO48806.1"/>
    <property type="molecule type" value="Genomic_DNA"/>
</dbReference>
<reference evidence="1" key="1">
    <citation type="submission" date="2020-06" db="EMBL/GenBank/DDBJ databases">
        <title>Unique genomic features of the anaerobic methanotrophic archaea.</title>
        <authorList>
            <person name="Chadwick G.L."/>
            <person name="Skennerton C.T."/>
            <person name="Laso-Perez R."/>
            <person name="Leu A.O."/>
            <person name="Speth D.R."/>
            <person name="Yu H."/>
            <person name="Morgan-Lang C."/>
            <person name="Hatzenpichler R."/>
            <person name="Goudeau D."/>
            <person name="Malmstrom R."/>
            <person name="Brazelton W.J."/>
            <person name="Woyke T."/>
            <person name="Hallam S.J."/>
            <person name="Tyson G.W."/>
            <person name="Wegener G."/>
            <person name="Boetius A."/>
            <person name="Orphan V."/>
        </authorList>
    </citation>
    <scope>NUCLEOTIDE SEQUENCE</scope>
</reference>
<evidence type="ECO:0000313" key="1">
    <source>
        <dbReference type="EMBL" id="QNO48806.1"/>
    </source>
</evidence>
<name>A0A7G9YLC2_9EURY</name>
<protein>
    <recommendedName>
        <fullName evidence="2">Transposase</fullName>
    </recommendedName>
</protein>
<gene>
    <name evidence="1" type="ORF">IMBEDNDK_00016</name>
</gene>
<dbReference type="InterPro" id="IPR009057">
    <property type="entry name" value="Homeodomain-like_sf"/>
</dbReference>
<dbReference type="AlphaFoldDB" id="A0A7G9YLC2"/>
<dbReference type="SUPFAM" id="SSF46689">
    <property type="entry name" value="Homeodomain-like"/>
    <property type="match status" value="1"/>
</dbReference>
<proteinExistence type="predicted"/>